<keyword evidence="1" id="KW-0472">Membrane</keyword>
<feature type="transmembrane region" description="Helical" evidence="1">
    <location>
        <begin position="42"/>
        <end position="60"/>
    </location>
</feature>
<keyword evidence="3" id="KW-1185">Reference proteome</keyword>
<proteinExistence type="predicted"/>
<dbReference type="OrthoDB" id="5420013at2759"/>
<name>A0A8H4U1F2_9HYPO</name>
<keyword evidence="1" id="KW-0812">Transmembrane</keyword>
<reference evidence="2" key="2">
    <citation type="submission" date="2020-05" db="EMBL/GenBank/DDBJ databases">
        <authorList>
            <person name="Kim H.-S."/>
            <person name="Proctor R.H."/>
            <person name="Brown D.W."/>
        </authorList>
    </citation>
    <scope>NUCLEOTIDE SEQUENCE</scope>
    <source>
        <strain evidence="2">NRRL 20472</strain>
    </source>
</reference>
<feature type="transmembrane region" description="Helical" evidence="1">
    <location>
        <begin position="66"/>
        <end position="86"/>
    </location>
</feature>
<gene>
    <name evidence="2" type="ORF">FSARC_4765</name>
</gene>
<protein>
    <submittedName>
        <fullName evidence="2">Uncharacterized protein</fullName>
    </submittedName>
</protein>
<evidence type="ECO:0000256" key="1">
    <source>
        <dbReference type="SAM" id="Phobius"/>
    </source>
</evidence>
<keyword evidence="1" id="KW-1133">Transmembrane helix</keyword>
<evidence type="ECO:0000313" key="3">
    <source>
        <dbReference type="Proteomes" id="UP000622797"/>
    </source>
</evidence>
<sequence length="355" mass="39094">MPGYTRVISNSDNHVAFQWRMSETLSTQSLGKPISRQVISHLDFLAVLVSLCCFTIAAVVINPNYFYAACLGFGGQIITLGLLIAVQTLCLQRVLPYALALVEAQYGEFTLQNIEGILRSSPVASRLCLIWRIVFVVLKIMPIALGVGYKQFIGGFAYSSVSISVGSYGPTAPPGLQSNASENFRVYQKRAPKHNAGFANATTPFLVATSDDVPFPTDLVDQPKPYGFSSILISNTSAASIDAPLPNRILELQRDLEGDAAWYLTANDVRGTVAKYNATIGDETYWNQTFNITRLHSFNIGYNLSFVMFHQSSSEIRDTRRDWNGSWALVGTMGSKNFSGSHNKVPYQITADFIR</sequence>
<evidence type="ECO:0000313" key="2">
    <source>
        <dbReference type="EMBL" id="KAF4967705.1"/>
    </source>
</evidence>
<dbReference type="EMBL" id="JABEXW010000225">
    <property type="protein sequence ID" value="KAF4967705.1"/>
    <property type="molecule type" value="Genomic_DNA"/>
</dbReference>
<comment type="caution">
    <text evidence="2">The sequence shown here is derived from an EMBL/GenBank/DDBJ whole genome shotgun (WGS) entry which is preliminary data.</text>
</comment>
<dbReference type="AlphaFoldDB" id="A0A8H4U1F2"/>
<dbReference type="Proteomes" id="UP000622797">
    <property type="component" value="Unassembled WGS sequence"/>
</dbReference>
<feature type="transmembrane region" description="Helical" evidence="1">
    <location>
        <begin position="129"/>
        <end position="149"/>
    </location>
</feature>
<organism evidence="2 3">
    <name type="scientific">Fusarium sarcochroum</name>
    <dbReference type="NCBI Taxonomy" id="1208366"/>
    <lineage>
        <taxon>Eukaryota</taxon>
        <taxon>Fungi</taxon>
        <taxon>Dikarya</taxon>
        <taxon>Ascomycota</taxon>
        <taxon>Pezizomycotina</taxon>
        <taxon>Sordariomycetes</taxon>
        <taxon>Hypocreomycetidae</taxon>
        <taxon>Hypocreales</taxon>
        <taxon>Nectriaceae</taxon>
        <taxon>Fusarium</taxon>
        <taxon>Fusarium lateritium species complex</taxon>
    </lineage>
</organism>
<accession>A0A8H4U1F2</accession>
<reference evidence="2" key="1">
    <citation type="journal article" date="2020" name="BMC Genomics">
        <title>Correction to: Identification and distribution of gene clusters required for synthesis of sphingolipid metabolism inhibitors in diverse species of the filamentous fungus Fusarium.</title>
        <authorList>
            <person name="Kim H.S."/>
            <person name="Lohmar J.M."/>
            <person name="Busman M."/>
            <person name="Brown D.W."/>
            <person name="Naumann T.A."/>
            <person name="Divon H.H."/>
            <person name="Lysoe E."/>
            <person name="Uhlig S."/>
            <person name="Proctor R.H."/>
        </authorList>
    </citation>
    <scope>NUCLEOTIDE SEQUENCE</scope>
    <source>
        <strain evidence="2">NRRL 20472</strain>
    </source>
</reference>